<protein>
    <recommendedName>
        <fullName evidence="4">Altered inheritance of mitochondria protein 13, mitochondrial</fullName>
    </recommendedName>
</protein>
<reference evidence="3" key="1">
    <citation type="journal article" date="2009" name="Genome Res.">
        <title>Comparative genomic analyses of the human fungal pathogens Coccidioides and their relatives.</title>
        <authorList>
            <person name="Sharpton T.J."/>
            <person name="Stajich J.E."/>
            <person name="Rounsley S.D."/>
            <person name="Gardner M.J."/>
            <person name="Wortman J.R."/>
            <person name="Jordar V.S."/>
            <person name="Maiti R."/>
            <person name="Kodira C.D."/>
            <person name="Neafsey D.E."/>
            <person name="Zeng Q."/>
            <person name="Hung C.-Y."/>
            <person name="McMahan C."/>
            <person name="Muszewska A."/>
            <person name="Grynberg M."/>
            <person name="Mandel M.A."/>
            <person name="Kellner E.M."/>
            <person name="Barker B.M."/>
            <person name="Galgiani J.N."/>
            <person name="Orbach M.J."/>
            <person name="Kirkland T.N."/>
            <person name="Cole G.T."/>
            <person name="Henn M.R."/>
            <person name="Birren B.W."/>
            <person name="Taylor J.W."/>
        </authorList>
    </citation>
    <scope>NUCLEOTIDE SEQUENCE [LARGE SCALE GENOMIC DNA]</scope>
    <source>
        <strain evidence="3">UAMH 1704</strain>
    </source>
</reference>
<feature type="compositionally biased region" description="Pro residues" evidence="1">
    <location>
        <begin position="46"/>
        <end position="62"/>
    </location>
</feature>
<evidence type="ECO:0000256" key="1">
    <source>
        <dbReference type="SAM" id="MobiDB-lite"/>
    </source>
</evidence>
<feature type="region of interest" description="Disordered" evidence="1">
    <location>
        <begin position="1"/>
        <end position="130"/>
    </location>
</feature>
<keyword evidence="3" id="KW-1185">Reference proteome</keyword>
<evidence type="ECO:0008006" key="4">
    <source>
        <dbReference type="Google" id="ProtNLM"/>
    </source>
</evidence>
<dbReference type="GeneID" id="8442366"/>
<evidence type="ECO:0000313" key="2">
    <source>
        <dbReference type="EMBL" id="EEP79655.1"/>
    </source>
</evidence>
<gene>
    <name evidence="2" type="ORF">UREG_04501</name>
</gene>
<dbReference type="FunCoup" id="C4JPB9">
    <property type="interactions" value="41"/>
</dbReference>
<dbReference type="OrthoDB" id="5544375at2759"/>
<dbReference type="Pfam" id="PF07956">
    <property type="entry name" value="DUF1690"/>
    <property type="match status" value="1"/>
</dbReference>
<dbReference type="InParanoid" id="C4JPB9"/>
<dbReference type="RefSeq" id="XP_002544984.1">
    <property type="nucleotide sequence ID" value="XM_002544938.1"/>
</dbReference>
<name>C4JPB9_UNCRE</name>
<dbReference type="OMA" id="NCLRGHE"/>
<feature type="compositionally biased region" description="Polar residues" evidence="1">
    <location>
        <begin position="63"/>
        <end position="79"/>
    </location>
</feature>
<dbReference type="eggNOG" id="ENOG502SDJV">
    <property type="taxonomic scope" value="Eukaryota"/>
</dbReference>
<feature type="compositionally biased region" description="Low complexity" evidence="1">
    <location>
        <begin position="28"/>
        <end position="41"/>
    </location>
</feature>
<feature type="compositionally biased region" description="Polar residues" evidence="1">
    <location>
        <begin position="87"/>
        <end position="101"/>
    </location>
</feature>
<dbReference type="HOGENOM" id="CLU_093897_0_0_1"/>
<dbReference type="Proteomes" id="UP000002058">
    <property type="component" value="Unassembled WGS sequence"/>
</dbReference>
<evidence type="ECO:0000313" key="3">
    <source>
        <dbReference type="Proteomes" id="UP000002058"/>
    </source>
</evidence>
<dbReference type="InterPro" id="IPR012471">
    <property type="entry name" value="DUF1690"/>
</dbReference>
<accession>C4JPB9</accession>
<proteinExistence type="predicted"/>
<organism evidence="2 3">
    <name type="scientific">Uncinocarpus reesii (strain UAMH 1704)</name>
    <dbReference type="NCBI Taxonomy" id="336963"/>
    <lineage>
        <taxon>Eukaryota</taxon>
        <taxon>Fungi</taxon>
        <taxon>Dikarya</taxon>
        <taxon>Ascomycota</taxon>
        <taxon>Pezizomycotina</taxon>
        <taxon>Eurotiomycetes</taxon>
        <taxon>Eurotiomycetidae</taxon>
        <taxon>Onygenales</taxon>
        <taxon>Onygenaceae</taxon>
        <taxon>Uncinocarpus</taxon>
    </lineage>
</organism>
<dbReference type="KEGG" id="ure:UREG_04501"/>
<dbReference type="STRING" id="336963.C4JPB9"/>
<dbReference type="EMBL" id="CH476616">
    <property type="protein sequence ID" value="EEP79655.1"/>
    <property type="molecule type" value="Genomic_DNA"/>
</dbReference>
<dbReference type="AlphaFoldDB" id="C4JPB9"/>
<dbReference type="VEuPathDB" id="FungiDB:UREG_04501"/>
<sequence>MGAGGSKPAEASGGSKHVFRSETPVQFSQNLVESLQSSSEVVITRVPPPPGFGLQPTPPEPKPSNSISKTASPKSSNTLADLEQRLVETTPSSTAADQGSISLDAPRVPLAGSEPSGTAQETAKPDLSSKQVAQEIEALREKLAARRKVKEVDAGVEKAREDVVNCLRGHEKRPLDCWSEVDTFKKEVARLEGEWVKKIVG</sequence>